<gene>
    <name evidence="1" type="ORF">1721_38</name>
</gene>
<proteinExistence type="predicted"/>
<evidence type="ECO:0000313" key="2">
    <source>
        <dbReference type="Proteomes" id="UP000032685"/>
    </source>
</evidence>
<keyword evidence="2" id="KW-1185">Reference proteome</keyword>
<protein>
    <submittedName>
        <fullName evidence="1">Uncharacterized protein</fullName>
    </submittedName>
</protein>
<dbReference type="InterPro" id="IPR045604">
    <property type="entry name" value="DUF6453"/>
</dbReference>
<reference evidence="1 2" key="1">
    <citation type="submission" date="2014-12" db="EMBL/GenBank/DDBJ databases">
        <title>Completed Genome sequence of Escherichia coli Bacteriophage P172-1.</title>
        <authorList>
            <person name="Xu J."/>
            <person name="Chen M."/>
            <person name="Zhang W."/>
        </authorList>
    </citation>
    <scope>NUCLEOTIDE SEQUENCE [LARGE SCALE GENOMIC DNA]</scope>
</reference>
<dbReference type="EMBL" id="KP308307">
    <property type="protein sequence ID" value="AJW61402.1"/>
    <property type="molecule type" value="Genomic_DNA"/>
</dbReference>
<sequence length="344" mass="37388">MAYGIWTRPVGPGPAAPADIYIDSGSTFPQLRNRVSGNFSFNGNTCDLPISGWDGSGQIVVVPTGSVVWERYIPPNVTSDVYWLTDISVINNSTFRVTMDYNVNGWVFDMAFNVYQIWPRANRNYGITFSNSADYFSISDSGVVGQCIWAWEGDINGALQIPDIGGFDMSRATVYANWSNGGAGLLYNPSNRVVYVYQNRSHDNGNTNQTGYIGGVRIAVFCDGSGVPTHNGGLNIFSPNGSQCVFSTYRTPFSVEGFMPMSGGNTSLAYPMIPLSYGAGAIRGKASGWYFQHTRSHMMNGSSFGTGFGRMIYSWSSQYDLGGGGALGLSIPILDARKIFRSIQ</sequence>
<organism evidence="1 2">
    <name type="scientific">Escherichia phage 172-1</name>
    <dbReference type="NCBI Taxonomy" id="1598146"/>
    <lineage>
        <taxon>Viruses</taxon>
        <taxon>Duplodnaviria</taxon>
        <taxon>Heunggongvirae</taxon>
        <taxon>Uroviricota</taxon>
        <taxon>Caudoviricetes</taxon>
        <taxon>Mktvariviridae</taxon>
        <taxon>Gordonclarkvirinae</taxon>
        <taxon>Kuravirus</taxon>
        <taxon>Kuravirus kv1721</taxon>
    </lineage>
</organism>
<evidence type="ECO:0000313" key="1">
    <source>
        <dbReference type="EMBL" id="AJW61402.1"/>
    </source>
</evidence>
<dbReference type="Pfam" id="PF20051">
    <property type="entry name" value="DUF6453"/>
    <property type="match status" value="1"/>
</dbReference>
<dbReference type="RefSeq" id="YP_009208185.1">
    <property type="nucleotide sequence ID" value="NC_028903.1"/>
</dbReference>
<dbReference type="Proteomes" id="UP000032685">
    <property type="component" value="Segment"/>
</dbReference>
<dbReference type="OrthoDB" id="3464at10239"/>
<dbReference type="KEGG" id="vg:26634367"/>
<name>A0A0D5BHF7_9CAUD</name>
<dbReference type="GeneID" id="26634367"/>
<accession>A0A0D5BHF7</accession>